<dbReference type="AlphaFoldDB" id="A0A0L0CJN6"/>
<keyword evidence="3" id="KW-1185">Reference proteome</keyword>
<sequence length="173" mass="19939">MDRVQGPYWAQILELYGPGGKISEVLKDRSQVQLKDKARNLKMLFVRLGFPIPAVFQYVTGDYASRRSSARKGKYLRTTDMEVRSPGHEVMDDHSPDSGNRIHQLQTERRDAHPHSAHTQRQLHPPVQPQMQPPVQPQYRCGLWRMLHDTAKQQQLLVVISVSIVIDYYINIG</sequence>
<dbReference type="PANTHER" id="PTHR47807:SF1">
    <property type="entry name" value="PROTEIN TBF1"/>
    <property type="match status" value="1"/>
</dbReference>
<dbReference type="STRING" id="7375.A0A0L0CJN6"/>
<dbReference type="PANTHER" id="PTHR47807">
    <property type="entry name" value="PROTEIN TBF1"/>
    <property type="match status" value="1"/>
</dbReference>
<protein>
    <submittedName>
        <fullName evidence="2">Uncharacterized protein</fullName>
    </submittedName>
</protein>
<proteinExistence type="predicted"/>
<name>A0A0L0CJN6_LUCCU</name>
<dbReference type="Proteomes" id="UP000037069">
    <property type="component" value="Unassembled WGS sequence"/>
</dbReference>
<evidence type="ECO:0000313" key="3">
    <source>
        <dbReference type="Proteomes" id="UP000037069"/>
    </source>
</evidence>
<evidence type="ECO:0000313" key="2">
    <source>
        <dbReference type="EMBL" id="KNC31699.1"/>
    </source>
</evidence>
<dbReference type="GO" id="GO:0003691">
    <property type="term" value="F:double-stranded telomeric DNA binding"/>
    <property type="evidence" value="ECO:0007669"/>
    <property type="project" value="TreeGrafter"/>
</dbReference>
<reference evidence="2 3" key="1">
    <citation type="journal article" date="2015" name="Nat. Commun.">
        <title>Lucilia cuprina genome unlocks parasitic fly biology to underpin future interventions.</title>
        <authorList>
            <person name="Anstead C.A."/>
            <person name="Korhonen P.K."/>
            <person name="Young N.D."/>
            <person name="Hall R.S."/>
            <person name="Jex A.R."/>
            <person name="Murali S.C."/>
            <person name="Hughes D.S."/>
            <person name="Lee S.F."/>
            <person name="Perry T."/>
            <person name="Stroehlein A.J."/>
            <person name="Ansell B.R."/>
            <person name="Breugelmans B."/>
            <person name="Hofmann A."/>
            <person name="Qu J."/>
            <person name="Dugan S."/>
            <person name="Lee S.L."/>
            <person name="Chao H."/>
            <person name="Dinh H."/>
            <person name="Han Y."/>
            <person name="Doddapaneni H.V."/>
            <person name="Worley K.C."/>
            <person name="Muzny D.M."/>
            <person name="Ioannidis P."/>
            <person name="Waterhouse R.M."/>
            <person name="Zdobnov E.M."/>
            <person name="James P.J."/>
            <person name="Bagnall N.H."/>
            <person name="Kotze A.C."/>
            <person name="Gibbs R.A."/>
            <person name="Richards S."/>
            <person name="Batterham P."/>
            <person name="Gasser R.B."/>
        </authorList>
    </citation>
    <scope>NUCLEOTIDE SEQUENCE [LARGE SCALE GENOMIC DNA]</scope>
    <source>
        <strain evidence="2 3">LS</strain>
        <tissue evidence="2">Full body</tissue>
    </source>
</reference>
<comment type="caution">
    <text evidence="2">The sequence shown here is derived from an EMBL/GenBank/DDBJ whole genome shotgun (WGS) entry which is preliminary data.</text>
</comment>
<feature type="region of interest" description="Disordered" evidence="1">
    <location>
        <begin position="78"/>
        <end position="133"/>
    </location>
</feature>
<feature type="compositionally biased region" description="Basic and acidic residues" evidence="1">
    <location>
        <begin position="78"/>
        <end position="96"/>
    </location>
</feature>
<gene>
    <name evidence="2" type="ORF">FF38_03780</name>
</gene>
<dbReference type="InterPro" id="IPR052833">
    <property type="entry name" value="Telomeric_DNA-bd_trans-reg"/>
</dbReference>
<dbReference type="GO" id="GO:0010833">
    <property type="term" value="P:telomere maintenance via telomere lengthening"/>
    <property type="evidence" value="ECO:0007669"/>
    <property type="project" value="TreeGrafter"/>
</dbReference>
<organism evidence="2 3">
    <name type="scientific">Lucilia cuprina</name>
    <name type="common">Green bottle fly</name>
    <name type="synonym">Australian sheep blowfly</name>
    <dbReference type="NCBI Taxonomy" id="7375"/>
    <lineage>
        <taxon>Eukaryota</taxon>
        <taxon>Metazoa</taxon>
        <taxon>Ecdysozoa</taxon>
        <taxon>Arthropoda</taxon>
        <taxon>Hexapoda</taxon>
        <taxon>Insecta</taxon>
        <taxon>Pterygota</taxon>
        <taxon>Neoptera</taxon>
        <taxon>Endopterygota</taxon>
        <taxon>Diptera</taxon>
        <taxon>Brachycera</taxon>
        <taxon>Muscomorpha</taxon>
        <taxon>Oestroidea</taxon>
        <taxon>Calliphoridae</taxon>
        <taxon>Luciliinae</taxon>
        <taxon>Lucilia</taxon>
    </lineage>
</organism>
<accession>A0A0L0CJN6</accession>
<evidence type="ECO:0000256" key="1">
    <source>
        <dbReference type="SAM" id="MobiDB-lite"/>
    </source>
</evidence>
<dbReference type="EMBL" id="JRES01000392">
    <property type="protein sequence ID" value="KNC31699.1"/>
    <property type="molecule type" value="Genomic_DNA"/>
</dbReference>